<protein>
    <recommendedName>
        <fullName evidence="3">PIH1 N-terminal domain-containing protein</fullName>
    </recommendedName>
</protein>
<name>A0ABN9U3Y8_9DINO</name>
<reference evidence="4" key="1">
    <citation type="submission" date="2023-10" db="EMBL/GenBank/DDBJ databases">
        <authorList>
            <person name="Chen Y."/>
            <person name="Shah S."/>
            <person name="Dougan E. K."/>
            <person name="Thang M."/>
            <person name="Chan C."/>
        </authorList>
    </citation>
    <scope>NUCLEOTIDE SEQUENCE [LARGE SCALE GENOMIC DNA]</scope>
</reference>
<organism evidence="4 5">
    <name type="scientific">Prorocentrum cordatum</name>
    <dbReference type="NCBI Taxonomy" id="2364126"/>
    <lineage>
        <taxon>Eukaryota</taxon>
        <taxon>Sar</taxon>
        <taxon>Alveolata</taxon>
        <taxon>Dinophyceae</taxon>
        <taxon>Prorocentrales</taxon>
        <taxon>Prorocentraceae</taxon>
        <taxon>Prorocentrum</taxon>
    </lineage>
</organism>
<feature type="region of interest" description="Disordered" evidence="2">
    <location>
        <begin position="211"/>
        <end position="251"/>
    </location>
</feature>
<accession>A0ABN9U3Y8</accession>
<proteinExistence type="inferred from homology"/>
<comment type="caution">
    <text evidence="4">The sequence shown here is derived from an EMBL/GenBank/DDBJ whole genome shotgun (WGS) entry which is preliminary data.</text>
</comment>
<dbReference type="Proteomes" id="UP001189429">
    <property type="component" value="Unassembled WGS sequence"/>
</dbReference>
<evidence type="ECO:0000259" key="3">
    <source>
        <dbReference type="Pfam" id="PF08190"/>
    </source>
</evidence>
<evidence type="ECO:0000313" key="5">
    <source>
        <dbReference type="Proteomes" id="UP001189429"/>
    </source>
</evidence>
<evidence type="ECO:0000256" key="1">
    <source>
        <dbReference type="ARBA" id="ARBA00008511"/>
    </source>
</evidence>
<dbReference type="InterPro" id="IPR012981">
    <property type="entry name" value="PIH1_N"/>
</dbReference>
<dbReference type="PANTHER" id="PTHR22997">
    <property type="entry name" value="PIH1 DOMAIN-CONTAINING PROTEIN 1"/>
    <property type="match status" value="1"/>
</dbReference>
<gene>
    <name evidence="4" type="ORF">PCOR1329_LOCUS44996</name>
</gene>
<evidence type="ECO:0000256" key="2">
    <source>
        <dbReference type="SAM" id="MobiDB-lite"/>
    </source>
</evidence>
<dbReference type="PANTHER" id="PTHR22997:SF0">
    <property type="entry name" value="PIH1 DOMAIN-CONTAINING PROTEIN 1"/>
    <property type="match status" value="1"/>
</dbReference>
<keyword evidence="5" id="KW-1185">Reference proteome</keyword>
<feature type="compositionally biased region" description="Basic and acidic residues" evidence="2">
    <location>
        <begin position="310"/>
        <end position="334"/>
    </location>
</feature>
<dbReference type="Pfam" id="PF08190">
    <property type="entry name" value="PIH1"/>
    <property type="match status" value="1"/>
</dbReference>
<feature type="region of interest" description="Disordered" evidence="2">
    <location>
        <begin position="310"/>
        <end position="342"/>
    </location>
</feature>
<dbReference type="InterPro" id="IPR050734">
    <property type="entry name" value="PIH1/Kintoun_subfamily"/>
</dbReference>
<comment type="similarity">
    <text evidence="1">Belongs to the PIH1 family.</text>
</comment>
<evidence type="ECO:0000313" key="4">
    <source>
        <dbReference type="EMBL" id="CAK0853585.1"/>
    </source>
</evidence>
<sequence>MDDLYKVGERVSQDGARAAAAMDPAALEAAMRGNPELAELLAGGGNIEQYLQSYEQMLQEHEGMHTGGPRLGEVDAEGGITVRPDPGFVVKTRDQQSGTKVFLNIVSNEHVEAPHMKEFVELEGEQGCRVHREGTTGDDFDKKNEPCVTYDLVANPKVVEDDPTCSGNAQFKDTVIQLCISAVAQKYKVELDPRYKLPKVKYKGGAVQVQRLRKQHQSKIQERSGARPRRLGAPRGPETGARRRPAPRPPSRFLHLLLQARRSRRGRLLGEVGRAETGDMVSAENICGYDLPCYRVNEFQERIRGTMRTNRADRERAEEAREDRARCGAGRGRDAGGAGGQDLRGAGADAGFGPACACAEAVRGGGERRVPPRLVPDAAQIGPLGLRAADGVVAEALLRGAGGGTLGAEIGFPDGLAANGRPGGADRRIRPGSAERCVLSTPRPLASAPLARAAARFWGARPGSLAGAEWRRRRGGRIRRRNPSLSVGPCRVCSVAIPAWASEVAYRHA</sequence>
<feature type="domain" description="PIH1 N-terminal" evidence="3">
    <location>
        <begin position="81"/>
        <end position="219"/>
    </location>
</feature>
<dbReference type="EMBL" id="CAUYUJ010015405">
    <property type="protein sequence ID" value="CAK0853585.1"/>
    <property type="molecule type" value="Genomic_DNA"/>
</dbReference>